<keyword evidence="9" id="KW-1185">Reference proteome</keyword>
<comment type="catalytic activity">
    <reaction evidence="1">
        <text>S-ubiquitinyl-[E2 ubiquitin-conjugating enzyme]-L-cysteine + [acceptor protein]-L-lysine = [E2 ubiquitin-conjugating enzyme]-L-cysteine + N(6)-ubiquitinyl-[acceptor protein]-L-lysine.</text>
        <dbReference type="EC" id="2.3.2.26"/>
    </reaction>
</comment>
<dbReference type="Gene3D" id="3.30.2160.10">
    <property type="entry name" value="Hect, E3 ligase catalytic domain"/>
    <property type="match status" value="1"/>
</dbReference>
<dbReference type="Gene3D" id="3.90.1750.10">
    <property type="entry name" value="Hect, E3 ligase catalytic domains"/>
    <property type="match status" value="1"/>
</dbReference>
<evidence type="ECO:0000256" key="5">
    <source>
        <dbReference type="ARBA" id="ARBA00022786"/>
    </source>
</evidence>
<dbReference type="EMBL" id="JAPFFF010000014">
    <property type="protein sequence ID" value="KAK8870879.1"/>
    <property type="molecule type" value="Genomic_DNA"/>
</dbReference>
<dbReference type="EC" id="2.3.2.26" evidence="3"/>
<dbReference type="InterPro" id="IPR035983">
    <property type="entry name" value="Hect_E3_ubiquitin_ligase"/>
</dbReference>
<proteinExistence type="predicted"/>
<protein>
    <recommendedName>
        <fullName evidence="3">HECT-type E3 ubiquitin transferase</fullName>
        <ecNumber evidence="3">2.3.2.26</ecNumber>
    </recommendedName>
</protein>
<evidence type="ECO:0000256" key="6">
    <source>
        <dbReference type="PROSITE-ProRule" id="PRU00104"/>
    </source>
</evidence>
<accession>A0ABR2IZB2</accession>
<organism evidence="8 9">
    <name type="scientific">Tritrichomonas musculus</name>
    <dbReference type="NCBI Taxonomy" id="1915356"/>
    <lineage>
        <taxon>Eukaryota</taxon>
        <taxon>Metamonada</taxon>
        <taxon>Parabasalia</taxon>
        <taxon>Tritrichomonadida</taxon>
        <taxon>Tritrichomonadidae</taxon>
        <taxon>Tritrichomonas</taxon>
    </lineage>
</organism>
<evidence type="ECO:0000256" key="3">
    <source>
        <dbReference type="ARBA" id="ARBA00012485"/>
    </source>
</evidence>
<gene>
    <name evidence="8" type="ORF">M9Y10_008777</name>
</gene>
<dbReference type="Gene3D" id="3.30.2410.10">
    <property type="entry name" value="Hect, E3 ligase catalytic domain"/>
    <property type="match status" value="1"/>
</dbReference>
<name>A0ABR2IZB2_9EUKA</name>
<evidence type="ECO:0000313" key="9">
    <source>
        <dbReference type="Proteomes" id="UP001470230"/>
    </source>
</evidence>
<dbReference type="Proteomes" id="UP001470230">
    <property type="component" value="Unassembled WGS sequence"/>
</dbReference>
<evidence type="ECO:0000313" key="8">
    <source>
        <dbReference type="EMBL" id="KAK8870879.1"/>
    </source>
</evidence>
<dbReference type="InterPro" id="IPR050409">
    <property type="entry name" value="E3_ubiq-protein_ligase"/>
</dbReference>
<feature type="domain" description="HECT" evidence="7">
    <location>
        <begin position="1568"/>
        <end position="1898"/>
    </location>
</feature>
<dbReference type="SUPFAM" id="SSF56204">
    <property type="entry name" value="Hect, E3 ligase catalytic domain"/>
    <property type="match status" value="1"/>
</dbReference>
<comment type="pathway">
    <text evidence="2">Protein modification; protein ubiquitination.</text>
</comment>
<sequence>MHNRFLLSTSYIYKYSVSNDNVRQSYLDLSKHADKNDVQELLKDSILALDENIDLNLANELRYLISSCFSRYPTDFLPIFNIFINESRLNTNRILTMASILAVLTHIEPCLPIPECDSFVNDALKEIFPQIKSNISKPIFIFGCEIPNVFKYDFVIDLLLSSKLINVPLSDFMTFIYSQSHYSQNQKFVLLIKHIIQNGFTREIDQTILIDLYEYFSFDDFASFLPFLSDEHFLTLFPRFEVLFNESTVLPSSFIINLLNKCDNLNLKLNKIERVFNFLSPSEMTTQIIEQLKKYNFVIPKEFVGIFQDDEDEGKIFSINSDFFVYQNDDKSNIKFNDSDIQILKNYRKETILEDLIFKNYPPNCRKVNFLLKFVDWLKKEHSESFLDEKTDLYLIQGIQKRKSIPPLHLLRLINCKTVFEALIKESNNNDHIKQYPVLLLYMFAFTYNTEYQIEASYLTTLTKSNEKYAKFIETNDFDLLCEFDEETLYFVVYVILLIESRTIRFFLKPNNFIKNILSFWAIWFNNIEFNEDKALSFAEGDWKTYLEEGCKNLANNESHIDNLAINVILSKINANKKILQSSFPFIFANIIIDILYRNEYKADKALFLQFVLNLSNNQNGKIQLQNGVKIIRIMINNIDILNEFNGLKLNLIIFNMNEVVNYFLHVFQGESSIQEIMNTILFIQKFIVKKPVLHFYKSGRLELAARNAILLLNLDSISIIFKFMKENGLEEIFHKILNNIITEDNRNMFLSFIPIEERSTDDFINIFLVNFDLEITDDTLFLDVFRRMMNEEKTAIEYLKILFDGISNYENPKPTTILALYLNEYTKYGDVFIKALHSCLDYNPSANVFIRKIENNNNETHSNSEFANQLLSKILQIATENPDKYQPFLFLKNIACTFPFFFDRNPEKIFKVVLGPFDNYSLILDDRFEDEEKEKLRINKIKASIAALSFLISALCSNRVIDSFFIWVFKKISSFSKSQKYCFLIILSSVIKSDRNIAILTIIRNNISIIESLMKQFSSNTKIDLACHQLIYNILIDLSSLAKSIDILYAITMDELGTFNCPYCHLNNYKSTMFPIVINQITVNYNNEILTKFCEDIEKVRTFWYKYYLKVKKENVSNDQVEQFMEHYRSYTGIPITLSKTELTNKIKYHHITEKMVRYLLRKGMWLIQYFFNDEEFPLLPEHAKYLNKVISKANTYTLSTNINRLNKQKIMAGFDNKSLYQIIYQITFQSDLLSTKDISKLFDNLSISDAFVKGAIKYTAKLLDKILENNEDSLELVYLICNVCLNALTCLRSSRVFQKYFNKYNFIYKLIQMILRPQYRTNKYFNVSVVKFLIECKHSLPNNASHIINFLLLSEDKLLIPYGIQLCSYFDTKQLPYLTTIRDYYIHEINSENFSPEIIASFCKYCPSMVNLLKESSLNFLKNLFLKHSEKIEEKDYQDLIFYMLEAIVPPRDACKSFSMSKPIELKSGNREFQFQPIPEFVYNTYPNFWELFDKNRVAITEIIEKKADNLSKYKLFNDYPELFDFKLRHQYFRQRIKRKIVKNKKIFLQIDRDNIIESSYNEMKKKKLFKKDSKWLHTFIVKYKEEEGIDYGGLTKDFLFNASKAFFESKSGFFVEKEKTRCYQPNCCSTNYAYFQFAGQLIARAIIEGVCIECHLSQPFIKQILHRKLSFTDLENIDPIKFRSLKEILDKSIDENDPLNEYYFEVTKEGSSNFEVVELKENGSQIKVTNENKTKYVELISKYYLRESIKEQIHAFSKGFNSVISHDELRFFSPSEFDLILCGVPFIDVNDMRNNTELVDGYNENTPVVILFFSSIAKWEQENLAKLLLFFTGSSSVPVGGFKNEGIKIAPGGDRKFLPRAHTCFNLLELPEYETEEELNQKFMLAINQTEFGIS</sequence>
<evidence type="ECO:0000256" key="2">
    <source>
        <dbReference type="ARBA" id="ARBA00004906"/>
    </source>
</evidence>
<dbReference type="SMART" id="SM00119">
    <property type="entry name" value="HECTc"/>
    <property type="match status" value="1"/>
</dbReference>
<evidence type="ECO:0000259" key="7">
    <source>
        <dbReference type="PROSITE" id="PS50237"/>
    </source>
</evidence>
<dbReference type="Pfam" id="PF00632">
    <property type="entry name" value="HECT"/>
    <property type="match status" value="1"/>
</dbReference>
<evidence type="ECO:0000256" key="4">
    <source>
        <dbReference type="ARBA" id="ARBA00022679"/>
    </source>
</evidence>
<reference evidence="8 9" key="1">
    <citation type="submission" date="2024-04" db="EMBL/GenBank/DDBJ databases">
        <title>Tritrichomonas musculus Genome.</title>
        <authorList>
            <person name="Alves-Ferreira E."/>
            <person name="Grigg M."/>
            <person name="Lorenzi H."/>
            <person name="Galac M."/>
        </authorList>
    </citation>
    <scope>NUCLEOTIDE SEQUENCE [LARGE SCALE GENOMIC DNA]</scope>
    <source>
        <strain evidence="8 9">EAF2021</strain>
    </source>
</reference>
<dbReference type="PROSITE" id="PS50237">
    <property type="entry name" value="HECT"/>
    <property type="match status" value="1"/>
</dbReference>
<keyword evidence="4" id="KW-0808">Transferase</keyword>
<dbReference type="PANTHER" id="PTHR11254">
    <property type="entry name" value="HECT DOMAIN UBIQUITIN-PROTEIN LIGASE"/>
    <property type="match status" value="1"/>
</dbReference>
<feature type="active site" description="Glycyl thioester intermediate" evidence="6">
    <location>
        <position position="1867"/>
    </location>
</feature>
<comment type="caution">
    <text evidence="8">The sequence shown here is derived from an EMBL/GenBank/DDBJ whole genome shotgun (WGS) entry which is preliminary data.</text>
</comment>
<dbReference type="InterPro" id="IPR000569">
    <property type="entry name" value="HECT_dom"/>
</dbReference>
<evidence type="ECO:0000256" key="1">
    <source>
        <dbReference type="ARBA" id="ARBA00000885"/>
    </source>
</evidence>
<dbReference type="PANTHER" id="PTHR11254:SF440">
    <property type="entry name" value="E3 UBIQUITIN-PROTEIN LIGASE NEDD-4"/>
    <property type="match status" value="1"/>
</dbReference>
<keyword evidence="5 6" id="KW-0833">Ubl conjugation pathway</keyword>